<dbReference type="GO" id="GO:0005886">
    <property type="term" value="C:plasma membrane"/>
    <property type="evidence" value="ECO:0007669"/>
    <property type="project" value="UniProtKB-SubCell"/>
</dbReference>
<evidence type="ECO:0000256" key="4">
    <source>
        <dbReference type="ARBA" id="ARBA00022475"/>
    </source>
</evidence>
<evidence type="ECO:0000256" key="15">
    <source>
        <dbReference type="SAM" id="Phobius"/>
    </source>
</evidence>
<dbReference type="InterPro" id="IPR050398">
    <property type="entry name" value="HssS/ArlS-like"/>
</dbReference>
<keyword evidence="9 17" id="KW-0418">Kinase</keyword>
<dbReference type="PANTHER" id="PTHR45528:SF1">
    <property type="entry name" value="SENSOR HISTIDINE KINASE CPXA"/>
    <property type="match status" value="1"/>
</dbReference>
<keyword evidence="10" id="KW-0067">ATP-binding</keyword>
<keyword evidence="6" id="KW-0808">Transferase</keyword>
<dbReference type="RefSeq" id="WP_227615450.1">
    <property type="nucleotide sequence ID" value="NZ_JAJEPR010000018.1"/>
</dbReference>
<evidence type="ECO:0000256" key="10">
    <source>
        <dbReference type="ARBA" id="ARBA00022840"/>
    </source>
</evidence>
<keyword evidence="14" id="KW-0175">Coiled coil</keyword>
<dbReference type="SMART" id="SM00388">
    <property type="entry name" value="HisKA"/>
    <property type="match status" value="1"/>
</dbReference>
<evidence type="ECO:0000256" key="14">
    <source>
        <dbReference type="SAM" id="Coils"/>
    </source>
</evidence>
<gene>
    <name evidence="17" type="ORF">LKD71_11050</name>
</gene>
<feature type="coiled-coil region" evidence="14">
    <location>
        <begin position="53"/>
        <end position="90"/>
    </location>
</feature>
<name>A0AAE3DTV1_9FIRM</name>
<feature type="transmembrane region" description="Helical" evidence="15">
    <location>
        <begin position="6"/>
        <end position="24"/>
    </location>
</feature>
<keyword evidence="4" id="KW-1003">Cell membrane</keyword>
<dbReference type="Pfam" id="PF02518">
    <property type="entry name" value="HATPase_c"/>
    <property type="match status" value="1"/>
</dbReference>
<dbReference type="GO" id="GO:0000155">
    <property type="term" value="F:phosphorelay sensor kinase activity"/>
    <property type="evidence" value="ECO:0007669"/>
    <property type="project" value="InterPro"/>
</dbReference>
<dbReference type="InterPro" id="IPR005467">
    <property type="entry name" value="His_kinase_dom"/>
</dbReference>
<dbReference type="Pfam" id="PF00512">
    <property type="entry name" value="HisKA"/>
    <property type="match status" value="1"/>
</dbReference>
<proteinExistence type="predicted"/>
<dbReference type="AlphaFoldDB" id="A0AAE3DTV1"/>
<keyword evidence="11 15" id="KW-1133">Transmembrane helix</keyword>
<sequence length="293" mass="33273">MLTWCLFALSVVVIFLLGLKIFSLKKNMDRVSSEFARLLTEETNGLITVDTRNPEIRKLARELNEELKTLKEQRRNYQNGDRELKEAVTNISHDLRTPLTAISGYLELLEEEEKSETVEQYLSFISGRTEAMKQLTEELFRYTVVLSAGPPELSEIDLREVLEASLLSFYGALTERKITPEIHLPKEPVLRKGNREALSRVFGNILSNVLKYSDGDLKVELKENGELTFSNHARDLDEVQVGKLFDRFFTVETARGSTGLGLSIARTLMEQMGGKIVVGYEDGVLKIRLNVNE</sequence>
<evidence type="ECO:0000256" key="11">
    <source>
        <dbReference type="ARBA" id="ARBA00022989"/>
    </source>
</evidence>
<dbReference type="SUPFAM" id="SSF55874">
    <property type="entry name" value="ATPase domain of HSP90 chaperone/DNA topoisomerase II/histidine kinase"/>
    <property type="match status" value="1"/>
</dbReference>
<dbReference type="InterPro" id="IPR036097">
    <property type="entry name" value="HisK_dim/P_sf"/>
</dbReference>
<evidence type="ECO:0000256" key="2">
    <source>
        <dbReference type="ARBA" id="ARBA00004651"/>
    </source>
</evidence>
<comment type="caution">
    <text evidence="17">The sequence shown here is derived from an EMBL/GenBank/DDBJ whole genome shotgun (WGS) entry which is preliminary data.</text>
</comment>
<evidence type="ECO:0000256" key="13">
    <source>
        <dbReference type="ARBA" id="ARBA00023136"/>
    </source>
</evidence>
<evidence type="ECO:0000313" key="18">
    <source>
        <dbReference type="Proteomes" id="UP001197875"/>
    </source>
</evidence>
<dbReference type="Gene3D" id="1.10.287.130">
    <property type="match status" value="1"/>
</dbReference>
<dbReference type="InterPro" id="IPR004358">
    <property type="entry name" value="Sig_transdc_His_kin-like_C"/>
</dbReference>
<dbReference type="Proteomes" id="UP001197875">
    <property type="component" value="Unassembled WGS sequence"/>
</dbReference>
<evidence type="ECO:0000256" key="8">
    <source>
        <dbReference type="ARBA" id="ARBA00022741"/>
    </source>
</evidence>
<dbReference type="EMBL" id="JAJEPR010000018">
    <property type="protein sequence ID" value="MCC2190338.1"/>
    <property type="molecule type" value="Genomic_DNA"/>
</dbReference>
<comment type="catalytic activity">
    <reaction evidence="1">
        <text>ATP + protein L-histidine = ADP + protein N-phospho-L-histidine.</text>
        <dbReference type="EC" id="2.7.13.3"/>
    </reaction>
</comment>
<dbReference type="SUPFAM" id="SSF47384">
    <property type="entry name" value="Homodimeric domain of signal transducing histidine kinase"/>
    <property type="match status" value="1"/>
</dbReference>
<keyword evidence="5" id="KW-0597">Phosphoprotein</keyword>
<protein>
    <recommendedName>
        <fullName evidence="3">histidine kinase</fullName>
        <ecNumber evidence="3">2.7.13.3</ecNumber>
    </recommendedName>
</protein>
<comment type="subcellular location">
    <subcellularLocation>
        <location evidence="2">Cell membrane</location>
        <topology evidence="2">Multi-pass membrane protein</topology>
    </subcellularLocation>
</comment>
<accession>A0AAE3DTV1</accession>
<reference evidence="17 18" key="1">
    <citation type="submission" date="2021-10" db="EMBL/GenBank/DDBJ databases">
        <title>Anaerobic single-cell dispensing facilitates the cultivation of human gut bacteria.</title>
        <authorList>
            <person name="Afrizal A."/>
        </authorList>
    </citation>
    <scope>NUCLEOTIDE SEQUENCE [LARGE SCALE GENOMIC DNA]</scope>
    <source>
        <strain evidence="17 18">CLA-AA-H277</strain>
    </source>
</reference>
<dbReference type="PROSITE" id="PS50109">
    <property type="entry name" value="HIS_KIN"/>
    <property type="match status" value="1"/>
</dbReference>
<evidence type="ECO:0000256" key="6">
    <source>
        <dbReference type="ARBA" id="ARBA00022679"/>
    </source>
</evidence>
<dbReference type="GO" id="GO:0005524">
    <property type="term" value="F:ATP binding"/>
    <property type="evidence" value="ECO:0007669"/>
    <property type="project" value="UniProtKB-KW"/>
</dbReference>
<keyword evidence="12" id="KW-0902">Two-component regulatory system</keyword>
<dbReference type="CDD" id="cd00082">
    <property type="entry name" value="HisKA"/>
    <property type="match status" value="1"/>
</dbReference>
<dbReference type="PRINTS" id="PR00344">
    <property type="entry name" value="BCTRLSENSOR"/>
</dbReference>
<dbReference type="Gene3D" id="3.30.565.10">
    <property type="entry name" value="Histidine kinase-like ATPase, C-terminal domain"/>
    <property type="match status" value="1"/>
</dbReference>
<evidence type="ECO:0000256" key="5">
    <source>
        <dbReference type="ARBA" id="ARBA00022553"/>
    </source>
</evidence>
<feature type="domain" description="Histidine kinase" evidence="16">
    <location>
        <begin position="90"/>
        <end position="293"/>
    </location>
</feature>
<dbReference type="SMART" id="SM00387">
    <property type="entry name" value="HATPase_c"/>
    <property type="match status" value="1"/>
</dbReference>
<evidence type="ECO:0000256" key="7">
    <source>
        <dbReference type="ARBA" id="ARBA00022692"/>
    </source>
</evidence>
<evidence type="ECO:0000256" key="1">
    <source>
        <dbReference type="ARBA" id="ARBA00000085"/>
    </source>
</evidence>
<keyword evidence="13 15" id="KW-0472">Membrane</keyword>
<keyword evidence="18" id="KW-1185">Reference proteome</keyword>
<dbReference type="InterPro" id="IPR036890">
    <property type="entry name" value="HATPase_C_sf"/>
</dbReference>
<evidence type="ECO:0000313" key="17">
    <source>
        <dbReference type="EMBL" id="MCC2190338.1"/>
    </source>
</evidence>
<keyword evidence="8" id="KW-0547">Nucleotide-binding</keyword>
<evidence type="ECO:0000256" key="12">
    <source>
        <dbReference type="ARBA" id="ARBA00023012"/>
    </source>
</evidence>
<organism evidence="17 18">
    <name type="scientific">Fusicatenibacter faecihominis</name>
    <dbReference type="NCBI Taxonomy" id="2881276"/>
    <lineage>
        <taxon>Bacteria</taxon>
        <taxon>Bacillati</taxon>
        <taxon>Bacillota</taxon>
        <taxon>Clostridia</taxon>
        <taxon>Lachnospirales</taxon>
        <taxon>Lachnospiraceae</taxon>
        <taxon>Fusicatenibacter</taxon>
    </lineage>
</organism>
<evidence type="ECO:0000256" key="9">
    <source>
        <dbReference type="ARBA" id="ARBA00022777"/>
    </source>
</evidence>
<keyword evidence="7 15" id="KW-0812">Transmembrane</keyword>
<dbReference type="InterPro" id="IPR003594">
    <property type="entry name" value="HATPase_dom"/>
</dbReference>
<evidence type="ECO:0000256" key="3">
    <source>
        <dbReference type="ARBA" id="ARBA00012438"/>
    </source>
</evidence>
<dbReference type="PANTHER" id="PTHR45528">
    <property type="entry name" value="SENSOR HISTIDINE KINASE CPXA"/>
    <property type="match status" value="1"/>
</dbReference>
<evidence type="ECO:0000259" key="16">
    <source>
        <dbReference type="PROSITE" id="PS50109"/>
    </source>
</evidence>
<dbReference type="EC" id="2.7.13.3" evidence="3"/>
<dbReference type="InterPro" id="IPR003661">
    <property type="entry name" value="HisK_dim/P_dom"/>
</dbReference>